<gene>
    <name evidence="2" type="ORF">GALL_288920</name>
</gene>
<comment type="caution">
    <text evidence="2">The sequence shown here is derived from an EMBL/GenBank/DDBJ whole genome shotgun (WGS) entry which is preliminary data.</text>
</comment>
<evidence type="ECO:0000256" key="1">
    <source>
        <dbReference type="SAM" id="MobiDB-lite"/>
    </source>
</evidence>
<accession>A0A1J5QZU7</accession>
<dbReference type="AlphaFoldDB" id="A0A1J5QZU7"/>
<sequence>MSKAQDSKKAVKKEPAKTQKEKKADKKIKKEEKKRQGA</sequence>
<name>A0A1J5QZU7_9ZZZZ</name>
<protein>
    <submittedName>
        <fullName evidence="2">Uncharacterized protein</fullName>
    </submittedName>
</protein>
<organism evidence="2">
    <name type="scientific">mine drainage metagenome</name>
    <dbReference type="NCBI Taxonomy" id="410659"/>
    <lineage>
        <taxon>unclassified sequences</taxon>
        <taxon>metagenomes</taxon>
        <taxon>ecological metagenomes</taxon>
    </lineage>
</organism>
<evidence type="ECO:0000313" key="2">
    <source>
        <dbReference type="EMBL" id="OIQ89238.1"/>
    </source>
</evidence>
<reference evidence="2" key="1">
    <citation type="submission" date="2016-10" db="EMBL/GenBank/DDBJ databases">
        <title>Sequence of Gallionella enrichment culture.</title>
        <authorList>
            <person name="Poehlein A."/>
            <person name="Muehling M."/>
            <person name="Daniel R."/>
        </authorList>
    </citation>
    <scope>NUCLEOTIDE SEQUENCE</scope>
</reference>
<feature type="region of interest" description="Disordered" evidence="1">
    <location>
        <begin position="1"/>
        <end position="38"/>
    </location>
</feature>
<dbReference type="EMBL" id="MLJW01000338">
    <property type="protein sequence ID" value="OIQ89238.1"/>
    <property type="molecule type" value="Genomic_DNA"/>
</dbReference>
<proteinExistence type="predicted"/>